<evidence type="ECO:0000313" key="1">
    <source>
        <dbReference type="EMBL" id="MFM9329086.1"/>
    </source>
</evidence>
<reference evidence="1" key="1">
    <citation type="submission" date="2024-12" db="EMBL/GenBank/DDBJ databases">
        <authorList>
            <person name="Wu N."/>
        </authorList>
    </citation>
    <scope>NUCLEOTIDE SEQUENCE</scope>
    <source>
        <strain evidence="1">P15</strain>
    </source>
</reference>
<accession>A0ACC7NZG6</accession>
<proteinExistence type="predicted"/>
<name>A0ACC7NZG6_9BACL</name>
<organism evidence="1 2">
    <name type="scientific">Paenibacillus mesotrionivorans</name>
    <dbReference type="NCBI Taxonomy" id="3160968"/>
    <lineage>
        <taxon>Bacteria</taxon>
        <taxon>Bacillati</taxon>
        <taxon>Bacillota</taxon>
        <taxon>Bacilli</taxon>
        <taxon>Bacillales</taxon>
        <taxon>Paenibacillaceae</taxon>
        <taxon>Paenibacillus</taxon>
    </lineage>
</organism>
<keyword evidence="2" id="KW-1185">Reference proteome</keyword>
<gene>
    <name evidence="1" type="ORF">ACI1P1_12385</name>
</gene>
<sequence length="434" mass="48470">MATDWASNMYRVGSECKGFEGSLSEEDIKEARSQIEPWLSALFQSEHLALLLGSGFTSSIGYLTKSSATGMGRVQSFGCKYEAELNAYAESSAKACGRGTANIEDQIRTALALIEGLKIIQDTELPNWEEALKRIFTDFISSLLETEQGINEKITEGSTDGQLAQSILISFLMSFASRTATRERLNIFTTNYDRLIEYACDLIGLRVVDRFVGTLTPIFRSSRIDIDMHYNPPGIRGEPRYLEGVVKLTKLHGSLDWHYADKVLQKWPVPFGAPPKYFYDVDDPIKKVMIYPNPAKDVETLQYPYAELFRDFSAALCRPNSAIITYGYGFGDDHINRVIADMLTIPSTHLVIISFDTAGGRIPKFVEKVGRDAQISLLIGNHFGDISNLVKHYLPKSAIDTITMRKSELLAKRAVSQQATSHTDNKADERESTL</sequence>
<protein>
    <submittedName>
        <fullName evidence="1">SIR2 family protein</fullName>
    </submittedName>
</protein>
<dbReference type="Proteomes" id="UP001631969">
    <property type="component" value="Unassembled WGS sequence"/>
</dbReference>
<comment type="caution">
    <text evidence="1">The sequence shown here is derived from an EMBL/GenBank/DDBJ whole genome shotgun (WGS) entry which is preliminary data.</text>
</comment>
<dbReference type="EMBL" id="JBJURJ010000007">
    <property type="protein sequence ID" value="MFM9329086.1"/>
    <property type="molecule type" value="Genomic_DNA"/>
</dbReference>
<evidence type="ECO:0000313" key="2">
    <source>
        <dbReference type="Proteomes" id="UP001631969"/>
    </source>
</evidence>